<evidence type="ECO:0000313" key="2">
    <source>
        <dbReference type="Proteomes" id="UP001732700"/>
    </source>
</evidence>
<proteinExistence type="predicted"/>
<dbReference type="Proteomes" id="UP001732700">
    <property type="component" value="Chromosome 2A"/>
</dbReference>
<organism evidence="1 2">
    <name type="scientific">Avena sativa</name>
    <name type="common">Oat</name>
    <dbReference type="NCBI Taxonomy" id="4498"/>
    <lineage>
        <taxon>Eukaryota</taxon>
        <taxon>Viridiplantae</taxon>
        <taxon>Streptophyta</taxon>
        <taxon>Embryophyta</taxon>
        <taxon>Tracheophyta</taxon>
        <taxon>Spermatophyta</taxon>
        <taxon>Magnoliopsida</taxon>
        <taxon>Liliopsida</taxon>
        <taxon>Poales</taxon>
        <taxon>Poaceae</taxon>
        <taxon>BOP clade</taxon>
        <taxon>Pooideae</taxon>
        <taxon>Poodae</taxon>
        <taxon>Poeae</taxon>
        <taxon>Poeae Chloroplast Group 1 (Aveneae type)</taxon>
        <taxon>Aveninae</taxon>
        <taxon>Avena</taxon>
    </lineage>
</organism>
<reference evidence="1" key="1">
    <citation type="submission" date="2021-05" db="EMBL/GenBank/DDBJ databases">
        <authorList>
            <person name="Scholz U."/>
            <person name="Mascher M."/>
            <person name="Fiebig A."/>
        </authorList>
    </citation>
    <scope>NUCLEOTIDE SEQUENCE [LARGE SCALE GENOMIC DNA]</scope>
</reference>
<reference evidence="1" key="2">
    <citation type="submission" date="2025-09" db="UniProtKB">
        <authorList>
            <consortium name="EnsemblPlants"/>
        </authorList>
    </citation>
    <scope>IDENTIFICATION</scope>
</reference>
<protein>
    <submittedName>
        <fullName evidence="1">Uncharacterized protein</fullName>
    </submittedName>
</protein>
<keyword evidence="2" id="KW-1185">Reference proteome</keyword>
<name>A0ACD5UHU8_AVESA</name>
<sequence>MFLPSECVLERRVRSDGDLDLSDKNLQLLMLKCEDRKADGYEGEDLEIHNERVKKMNIGVRLAAAPPPAVSYLVILGARLFAKIVAVDETVVVIMLGFTGDGGRMSYLVYDAVALSLRMIPPPDHASNVSIARSCQGDASYALVVHTGVLAGIKGGVSLHLWQPSSSSWPWSKFKKYSLSDRIDWSLIRVDMEFSFKGHAYWVDLVRGISYCSCDVVLEDNSNLVEFGFIPLPSEARGNHRNYKRVALPVAYRAMGVAGDSLIRFVSINGFQDHVEHKDRTVTVWKLLGHGKGWEKKHELSLETLWGYEGFGDVPKDLTPMYPLLSTKDADVVYLALGEFYENLYKKKFYPRTERYLLAVDMRKKTVTSVPLARSMFDAFVSCGFSRRLRKALVGPCDDDGIPLRGNNGGNVVAESPVPMKKKKPRRNEGNVVAEAPIPMKKKKPRRNEGNVVAESPVPMKKKKPRRNEGNVVAESPVPMKKKKPRRNGENVAAEPPVHMKKKPRRNGGN</sequence>
<accession>A0ACD5UHU8</accession>
<dbReference type="EnsemblPlants" id="AVESA.00010b.r2.2AG0249730.1">
    <property type="protein sequence ID" value="AVESA.00010b.r2.2AG0249730.1.CDS.1"/>
    <property type="gene ID" value="AVESA.00010b.r2.2AG0249730"/>
</dbReference>
<evidence type="ECO:0000313" key="1">
    <source>
        <dbReference type="EnsemblPlants" id="AVESA.00010b.r2.2AG0249730.1.CDS.1"/>
    </source>
</evidence>